<dbReference type="EMBL" id="FOGN01000007">
    <property type="protein sequence ID" value="SES29472.1"/>
    <property type="molecule type" value="Genomic_DNA"/>
</dbReference>
<comment type="pathway">
    <text evidence="3">Phospholipid metabolism; phosphatidylglycerol biosynthesis; phosphatidylglycerol from CDP-diacylglycerol: step 1/2.</text>
</comment>
<dbReference type="InterPro" id="IPR048254">
    <property type="entry name" value="CDP_ALCOHOL_P_TRANSF_CS"/>
</dbReference>
<evidence type="ECO:0000256" key="18">
    <source>
        <dbReference type="SAM" id="Phobius"/>
    </source>
</evidence>
<accession>A0A031MJX0</accession>
<keyword evidence="10 18" id="KW-1133">Transmembrane helix</keyword>
<keyword evidence="7" id="KW-0444">Lipid biosynthesis</keyword>
<comment type="subcellular location">
    <subcellularLocation>
        <location evidence="2">Membrane</location>
        <topology evidence="2">Multi-pass membrane protein</topology>
    </subcellularLocation>
</comment>
<dbReference type="STRING" id="653930.SAMN05216589_3041"/>
<evidence type="ECO:0000256" key="14">
    <source>
        <dbReference type="ARBA" id="ARBA00023264"/>
    </source>
</evidence>
<name>A0A031MJX0_9GAMM</name>
<sequence length="190" mass="21096">MNIPNILTLMRVGLIPVFILLYYLPFHWSYLAAAVIFTLASITDWLDGYLARKWEQSTPFGAFLDPVADKLMVAVALVLLVQSHSNFWVTAPAVVIIGREIVISALREWMAELGARSQVAVSNLGKYKTTAQMIALVVLLANPALPMTAWVVLGYVLLMISAALTLWSMVAYLRAAWPHLRPDAGEKNDR</sequence>
<evidence type="ECO:0000256" key="1">
    <source>
        <dbReference type="ARBA" id="ARBA00001936"/>
    </source>
</evidence>
<dbReference type="GO" id="GO:0036094">
    <property type="term" value="F:small molecule binding"/>
    <property type="evidence" value="ECO:0007669"/>
    <property type="project" value="UniProtKB-ARBA"/>
</dbReference>
<dbReference type="NCBIfam" id="TIGR00560">
    <property type="entry name" value="pgsA"/>
    <property type="match status" value="1"/>
</dbReference>
<evidence type="ECO:0000256" key="4">
    <source>
        <dbReference type="ARBA" id="ARBA00010441"/>
    </source>
</evidence>
<feature type="transmembrane region" description="Helical" evidence="18">
    <location>
        <begin position="151"/>
        <end position="173"/>
    </location>
</feature>
<evidence type="ECO:0000256" key="8">
    <source>
        <dbReference type="ARBA" id="ARBA00022679"/>
    </source>
</evidence>
<dbReference type="Proteomes" id="UP000186599">
    <property type="component" value="Unassembled WGS sequence"/>
</dbReference>
<keyword evidence="14" id="KW-1208">Phospholipid metabolism</keyword>
<dbReference type="OrthoDB" id="9796672at2"/>
<dbReference type="InterPro" id="IPR050324">
    <property type="entry name" value="CDP-alcohol_PTase-I"/>
</dbReference>
<evidence type="ECO:0000313" key="20">
    <source>
        <dbReference type="EMBL" id="SFM29035.1"/>
    </source>
</evidence>
<dbReference type="Proteomes" id="UP000186904">
    <property type="component" value="Unassembled WGS sequence"/>
</dbReference>
<organism evidence="19 22">
    <name type="scientific">Halopseudomonas bauzanensis</name>
    <dbReference type="NCBI Taxonomy" id="653930"/>
    <lineage>
        <taxon>Bacteria</taxon>
        <taxon>Pseudomonadati</taxon>
        <taxon>Pseudomonadota</taxon>
        <taxon>Gammaproteobacteria</taxon>
        <taxon>Pseudomonadales</taxon>
        <taxon>Pseudomonadaceae</taxon>
        <taxon>Halopseudomonas</taxon>
    </lineage>
</organism>
<dbReference type="GO" id="GO:0050793">
    <property type="term" value="P:regulation of developmental process"/>
    <property type="evidence" value="ECO:0007669"/>
    <property type="project" value="UniProtKB-ARBA"/>
</dbReference>
<dbReference type="GO" id="GO:0046474">
    <property type="term" value="P:glycerophospholipid biosynthetic process"/>
    <property type="evidence" value="ECO:0007669"/>
    <property type="project" value="TreeGrafter"/>
</dbReference>
<dbReference type="InterPro" id="IPR000462">
    <property type="entry name" value="CDP-OH_P_trans"/>
</dbReference>
<dbReference type="Gene3D" id="1.20.120.1760">
    <property type="match status" value="1"/>
</dbReference>
<dbReference type="InterPro" id="IPR043130">
    <property type="entry name" value="CDP-OH_PTrfase_TM_dom"/>
</dbReference>
<evidence type="ECO:0000256" key="13">
    <source>
        <dbReference type="ARBA" id="ARBA00023209"/>
    </source>
</evidence>
<dbReference type="AlphaFoldDB" id="A0A031MJX0"/>
<dbReference type="PROSITE" id="PS00379">
    <property type="entry name" value="CDP_ALCOHOL_P_TRANSF"/>
    <property type="match status" value="1"/>
</dbReference>
<gene>
    <name evidence="20" type="ORF">SAMN04487855_3039</name>
    <name evidence="19" type="ORF">SAMN05216589_3041</name>
</gene>
<reference evidence="21 22" key="1">
    <citation type="submission" date="2016-10" db="EMBL/GenBank/DDBJ databases">
        <authorList>
            <person name="de Groot N.N."/>
        </authorList>
    </citation>
    <scope>NUCLEOTIDE SEQUENCE [LARGE SCALE GENOMIC DNA]</scope>
    <source>
        <strain evidence="20 21">CGMCC 1.9095</strain>
        <strain evidence="19 22">DSM 22558</strain>
    </source>
</reference>
<evidence type="ECO:0000256" key="3">
    <source>
        <dbReference type="ARBA" id="ARBA00005042"/>
    </source>
</evidence>
<dbReference type="PANTHER" id="PTHR14269:SF62">
    <property type="entry name" value="CDP-DIACYLGLYCEROL--GLYCEROL-3-PHOSPHATE 3-PHOSPHATIDYLTRANSFERASE 1, CHLOROPLASTIC"/>
    <property type="match status" value="1"/>
</dbReference>
<dbReference type="PIRSF" id="PIRSF000847">
    <property type="entry name" value="Phos_ph_gly_syn"/>
    <property type="match status" value="1"/>
</dbReference>
<evidence type="ECO:0000313" key="21">
    <source>
        <dbReference type="Proteomes" id="UP000186599"/>
    </source>
</evidence>
<evidence type="ECO:0000256" key="15">
    <source>
        <dbReference type="ARBA" id="ARBA00048586"/>
    </source>
</evidence>
<dbReference type="EMBL" id="FOUA01000007">
    <property type="protein sequence ID" value="SFM29035.1"/>
    <property type="molecule type" value="Genomic_DNA"/>
</dbReference>
<evidence type="ECO:0000256" key="16">
    <source>
        <dbReference type="NCBIfam" id="TIGR00560"/>
    </source>
</evidence>
<dbReference type="FunFam" id="1.20.120.1760:FF:000008">
    <property type="entry name" value="CDP-diacylglycerol--glycerol-3-phosphate 3-phosphatidyltransferase 2"/>
    <property type="match status" value="1"/>
</dbReference>
<dbReference type="PANTHER" id="PTHR14269">
    <property type="entry name" value="CDP-DIACYLGLYCEROL--GLYCEROL-3-PHOSPHATE 3-PHOSPHATIDYLTRANSFERASE-RELATED"/>
    <property type="match status" value="1"/>
</dbReference>
<evidence type="ECO:0000256" key="12">
    <source>
        <dbReference type="ARBA" id="ARBA00023136"/>
    </source>
</evidence>
<evidence type="ECO:0000256" key="5">
    <source>
        <dbReference type="ARBA" id="ARBA00013170"/>
    </source>
</evidence>
<evidence type="ECO:0000256" key="10">
    <source>
        <dbReference type="ARBA" id="ARBA00022989"/>
    </source>
</evidence>
<evidence type="ECO:0000256" key="9">
    <source>
        <dbReference type="ARBA" id="ARBA00022692"/>
    </source>
</evidence>
<dbReference type="Pfam" id="PF01066">
    <property type="entry name" value="CDP-OH_P_transf"/>
    <property type="match status" value="1"/>
</dbReference>
<keyword evidence="11" id="KW-0443">Lipid metabolism</keyword>
<evidence type="ECO:0000256" key="7">
    <source>
        <dbReference type="ARBA" id="ARBA00022516"/>
    </source>
</evidence>
<dbReference type="EC" id="2.7.8.5" evidence="5 16"/>
<dbReference type="GO" id="GO:0005886">
    <property type="term" value="C:plasma membrane"/>
    <property type="evidence" value="ECO:0007669"/>
    <property type="project" value="TreeGrafter"/>
</dbReference>
<keyword evidence="13" id="KW-0594">Phospholipid biosynthesis</keyword>
<evidence type="ECO:0000313" key="22">
    <source>
        <dbReference type="Proteomes" id="UP000186904"/>
    </source>
</evidence>
<evidence type="ECO:0000313" key="19">
    <source>
        <dbReference type="EMBL" id="SES29472.1"/>
    </source>
</evidence>
<evidence type="ECO:0000256" key="6">
    <source>
        <dbReference type="ARBA" id="ARBA00014944"/>
    </source>
</evidence>
<evidence type="ECO:0000256" key="17">
    <source>
        <dbReference type="RuleBase" id="RU003750"/>
    </source>
</evidence>
<dbReference type="GO" id="GO:0005737">
    <property type="term" value="C:cytoplasm"/>
    <property type="evidence" value="ECO:0007669"/>
    <property type="project" value="UniProtKB-ARBA"/>
</dbReference>
<comment type="cofactor">
    <cofactor evidence="1">
        <name>Mn(2+)</name>
        <dbReference type="ChEBI" id="CHEBI:29035"/>
    </cofactor>
</comment>
<keyword evidence="8 17" id="KW-0808">Transferase</keyword>
<dbReference type="InterPro" id="IPR004570">
    <property type="entry name" value="Phosphatidylglycerol_P_synth"/>
</dbReference>
<evidence type="ECO:0000256" key="2">
    <source>
        <dbReference type="ARBA" id="ARBA00004141"/>
    </source>
</evidence>
<protein>
    <recommendedName>
        <fullName evidence="6 16">CDP-diacylglycerol--glycerol-3-phosphate 3-phosphatidyltransferase</fullName>
        <ecNumber evidence="5 16">2.7.8.5</ecNumber>
    </recommendedName>
</protein>
<comment type="catalytic activity">
    <reaction evidence="15">
        <text>a CDP-1,2-diacyl-sn-glycerol + sn-glycerol 3-phosphate = a 1,2-diacyl-sn-glycero-3-phospho-(1'-sn-glycero-3'-phosphate) + CMP + H(+)</text>
        <dbReference type="Rhea" id="RHEA:12593"/>
        <dbReference type="ChEBI" id="CHEBI:15378"/>
        <dbReference type="ChEBI" id="CHEBI:57597"/>
        <dbReference type="ChEBI" id="CHEBI:58332"/>
        <dbReference type="ChEBI" id="CHEBI:60110"/>
        <dbReference type="ChEBI" id="CHEBI:60377"/>
        <dbReference type="EC" id="2.7.8.5"/>
    </reaction>
</comment>
<feature type="transmembrane region" description="Helical" evidence="18">
    <location>
        <begin position="30"/>
        <end position="50"/>
    </location>
</feature>
<dbReference type="GO" id="GO:0008444">
    <property type="term" value="F:CDP-diacylglycerol-glycerol-3-phosphate 3-phosphatidyltransferase activity"/>
    <property type="evidence" value="ECO:0007669"/>
    <property type="project" value="UniProtKB-UniRule"/>
</dbReference>
<keyword evidence="21" id="KW-1185">Reference proteome</keyword>
<evidence type="ECO:0000256" key="11">
    <source>
        <dbReference type="ARBA" id="ARBA00023098"/>
    </source>
</evidence>
<dbReference type="RefSeq" id="WP_036989959.1">
    <property type="nucleotide sequence ID" value="NZ_FOGN01000007.1"/>
</dbReference>
<keyword evidence="12 18" id="KW-0472">Membrane</keyword>
<keyword evidence="9 18" id="KW-0812">Transmembrane</keyword>
<proteinExistence type="inferred from homology"/>
<comment type="similarity">
    <text evidence="4 17">Belongs to the CDP-alcohol phosphatidyltransferase class-I family.</text>
</comment>